<name>A0ABD2PST4_9PLAT</name>
<protein>
    <submittedName>
        <fullName evidence="2">Uncharacterized protein</fullName>
    </submittedName>
</protein>
<keyword evidence="3" id="KW-1185">Reference proteome</keyword>
<reference evidence="2 3" key="1">
    <citation type="submission" date="2024-11" db="EMBL/GenBank/DDBJ databases">
        <title>Adaptive evolution of stress response genes in parasites aligns with host niche diversity.</title>
        <authorList>
            <person name="Hahn C."/>
            <person name="Resl P."/>
        </authorList>
    </citation>
    <scope>NUCLEOTIDE SEQUENCE [LARGE SCALE GENOMIC DNA]</scope>
    <source>
        <strain evidence="2">EGGRZ-B1_66</strain>
        <tissue evidence="2">Body</tissue>
    </source>
</reference>
<proteinExistence type="predicted"/>
<dbReference type="Proteomes" id="UP001626550">
    <property type="component" value="Unassembled WGS sequence"/>
</dbReference>
<gene>
    <name evidence="2" type="ORF">Ciccas_010892</name>
</gene>
<organism evidence="2 3">
    <name type="scientific">Cichlidogyrus casuarinus</name>
    <dbReference type="NCBI Taxonomy" id="1844966"/>
    <lineage>
        <taxon>Eukaryota</taxon>
        <taxon>Metazoa</taxon>
        <taxon>Spiralia</taxon>
        <taxon>Lophotrochozoa</taxon>
        <taxon>Platyhelminthes</taxon>
        <taxon>Monogenea</taxon>
        <taxon>Monopisthocotylea</taxon>
        <taxon>Dactylogyridea</taxon>
        <taxon>Ancyrocephalidae</taxon>
        <taxon>Cichlidogyrus</taxon>
    </lineage>
</organism>
<evidence type="ECO:0000313" key="2">
    <source>
        <dbReference type="EMBL" id="KAL3310544.1"/>
    </source>
</evidence>
<evidence type="ECO:0000256" key="1">
    <source>
        <dbReference type="SAM" id="MobiDB-lite"/>
    </source>
</evidence>
<feature type="region of interest" description="Disordered" evidence="1">
    <location>
        <begin position="1"/>
        <end position="41"/>
    </location>
</feature>
<dbReference type="AlphaFoldDB" id="A0ABD2PST4"/>
<comment type="caution">
    <text evidence="2">The sequence shown here is derived from an EMBL/GenBank/DDBJ whole genome shotgun (WGS) entry which is preliminary data.</text>
</comment>
<dbReference type="EMBL" id="JBJKFK010002859">
    <property type="protein sequence ID" value="KAL3310544.1"/>
    <property type="molecule type" value="Genomic_DNA"/>
</dbReference>
<feature type="compositionally biased region" description="Basic and acidic residues" evidence="1">
    <location>
        <begin position="7"/>
        <end position="17"/>
    </location>
</feature>
<sequence>VRLVLDQTERLPREPQRRPAGIEGVYQHRPQELDLDDPRSGSLARPLLSQPSSRCYPQEAHLLTGRSYHIFLLSLKSRRSHASFFSTLAANSALLATSASARSACRSESSSTCLLSARLHRIAFSTSVARASICSLGIDAGPPCFLLGRCFQTPCIDFGLFDILFKNSNLQTSCQNSNEQRVPTSTVIGC</sequence>
<feature type="non-terminal residue" evidence="2">
    <location>
        <position position="1"/>
    </location>
</feature>
<feature type="compositionally biased region" description="Basic and acidic residues" evidence="1">
    <location>
        <begin position="29"/>
        <end position="39"/>
    </location>
</feature>
<evidence type="ECO:0000313" key="3">
    <source>
        <dbReference type="Proteomes" id="UP001626550"/>
    </source>
</evidence>
<accession>A0ABD2PST4</accession>